<accession>A0A0C9Z893</accession>
<dbReference type="AlphaFoldDB" id="A0A0C9Z893"/>
<proteinExistence type="predicted"/>
<dbReference type="Proteomes" id="UP000054018">
    <property type="component" value="Unassembled WGS sequence"/>
</dbReference>
<name>A0A0C9Z893_9AGAM</name>
<feature type="compositionally biased region" description="Polar residues" evidence="1">
    <location>
        <begin position="61"/>
        <end position="92"/>
    </location>
</feature>
<dbReference type="HOGENOM" id="CLU_2414140_0_0_1"/>
<reference evidence="3" key="2">
    <citation type="submission" date="2015-01" db="EMBL/GenBank/DDBJ databases">
        <title>Evolutionary Origins and Diversification of the Mycorrhizal Mutualists.</title>
        <authorList>
            <consortium name="DOE Joint Genome Institute"/>
            <consortium name="Mycorrhizal Genomics Consortium"/>
            <person name="Kohler A."/>
            <person name="Kuo A."/>
            <person name="Nagy L.G."/>
            <person name="Floudas D."/>
            <person name="Copeland A."/>
            <person name="Barry K.W."/>
            <person name="Cichocki N."/>
            <person name="Veneault-Fourrey C."/>
            <person name="LaButti K."/>
            <person name="Lindquist E.A."/>
            <person name="Lipzen A."/>
            <person name="Lundell T."/>
            <person name="Morin E."/>
            <person name="Murat C."/>
            <person name="Riley R."/>
            <person name="Ohm R."/>
            <person name="Sun H."/>
            <person name="Tunlid A."/>
            <person name="Henrissat B."/>
            <person name="Grigoriev I.V."/>
            <person name="Hibbett D.S."/>
            <person name="Martin F."/>
        </authorList>
    </citation>
    <scope>NUCLEOTIDE SEQUENCE [LARGE SCALE GENOMIC DNA]</scope>
    <source>
        <strain evidence="3">441</strain>
    </source>
</reference>
<feature type="region of interest" description="Disordered" evidence="1">
    <location>
        <begin position="51"/>
        <end position="92"/>
    </location>
</feature>
<reference evidence="2 3" key="1">
    <citation type="submission" date="2014-04" db="EMBL/GenBank/DDBJ databases">
        <authorList>
            <consortium name="DOE Joint Genome Institute"/>
            <person name="Kuo A."/>
            <person name="Kohler A."/>
            <person name="Costa M.D."/>
            <person name="Nagy L.G."/>
            <person name="Floudas D."/>
            <person name="Copeland A."/>
            <person name="Barry K.W."/>
            <person name="Cichocki N."/>
            <person name="Veneault-Fourrey C."/>
            <person name="LaButti K."/>
            <person name="Lindquist E.A."/>
            <person name="Lipzen A."/>
            <person name="Lundell T."/>
            <person name="Morin E."/>
            <person name="Murat C."/>
            <person name="Sun H."/>
            <person name="Tunlid A."/>
            <person name="Henrissat B."/>
            <person name="Grigoriev I.V."/>
            <person name="Hibbett D.S."/>
            <person name="Martin F."/>
            <person name="Nordberg H.P."/>
            <person name="Cantor M.N."/>
            <person name="Hua S.X."/>
        </authorList>
    </citation>
    <scope>NUCLEOTIDE SEQUENCE [LARGE SCALE GENOMIC DNA]</scope>
    <source>
        <strain evidence="2 3">441</strain>
    </source>
</reference>
<evidence type="ECO:0000256" key="1">
    <source>
        <dbReference type="SAM" id="MobiDB-lite"/>
    </source>
</evidence>
<gene>
    <name evidence="2" type="ORF">PISMIDRAFT_9526</name>
</gene>
<dbReference type="EMBL" id="KN833707">
    <property type="protein sequence ID" value="KIK25501.1"/>
    <property type="molecule type" value="Genomic_DNA"/>
</dbReference>
<organism evidence="2 3">
    <name type="scientific">Pisolithus microcarpus 441</name>
    <dbReference type="NCBI Taxonomy" id="765257"/>
    <lineage>
        <taxon>Eukaryota</taxon>
        <taxon>Fungi</taxon>
        <taxon>Dikarya</taxon>
        <taxon>Basidiomycota</taxon>
        <taxon>Agaricomycotina</taxon>
        <taxon>Agaricomycetes</taxon>
        <taxon>Agaricomycetidae</taxon>
        <taxon>Boletales</taxon>
        <taxon>Sclerodermatineae</taxon>
        <taxon>Pisolithaceae</taxon>
        <taxon>Pisolithus</taxon>
    </lineage>
</organism>
<keyword evidence="3" id="KW-1185">Reference proteome</keyword>
<evidence type="ECO:0000313" key="2">
    <source>
        <dbReference type="EMBL" id="KIK25501.1"/>
    </source>
</evidence>
<evidence type="ECO:0000313" key="3">
    <source>
        <dbReference type="Proteomes" id="UP000054018"/>
    </source>
</evidence>
<sequence length="92" mass="10162">MERGVESAIALDKRLETFHYGSQRTEWVTSMERATSVKQVVHVSVVMKRRPILGQPPGTPRGNSKQGDISKFTSGPFNSLPSIYNTDGQGNN</sequence>
<protein>
    <submittedName>
        <fullName evidence="2">Uncharacterized protein</fullName>
    </submittedName>
</protein>